<keyword evidence="1" id="KW-1133">Transmembrane helix</keyword>
<dbReference type="EMBL" id="JABBGG010000008">
    <property type="protein sequence ID" value="NML62458.1"/>
    <property type="molecule type" value="Genomic_DNA"/>
</dbReference>
<reference evidence="3 4" key="1">
    <citation type="submission" date="2020-04" db="EMBL/GenBank/DDBJ databases">
        <title>Massilia sp. RP-1-19 isolated from soil.</title>
        <authorList>
            <person name="Dahal R.H."/>
        </authorList>
    </citation>
    <scope>NUCLEOTIDE SEQUENCE [LARGE SCALE GENOMIC DNA]</scope>
    <source>
        <strain evidence="3 4">RP-1-19</strain>
    </source>
</reference>
<dbReference type="PANTHER" id="PTHR43592">
    <property type="entry name" value="CAAX AMINO TERMINAL PROTEASE"/>
    <property type="match status" value="1"/>
</dbReference>
<dbReference type="PANTHER" id="PTHR43592:SF15">
    <property type="entry name" value="CAAX AMINO TERMINAL PROTEASE FAMILY PROTEIN"/>
    <property type="match status" value="1"/>
</dbReference>
<dbReference type="GO" id="GO:0080120">
    <property type="term" value="P:CAAX-box protein maturation"/>
    <property type="evidence" value="ECO:0007669"/>
    <property type="project" value="UniProtKB-ARBA"/>
</dbReference>
<dbReference type="GO" id="GO:0008237">
    <property type="term" value="F:metallopeptidase activity"/>
    <property type="evidence" value="ECO:0007669"/>
    <property type="project" value="UniProtKB-KW"/>
</dbReference>
<dbReference type="AlphaFoldDB" id="A0A848HUS3"/>
<keyword evidence="3" id="KW-0645">Protease</keyword>
<evidence type="ECO:0000259" key="2">
    <source>
        <dbReference type="Pfam" id="PF02517"/>
    </source>
</evidence>
<feature type="transmembrane region" description="Helical" evidence="1">
    <location>
        <begin position="192"/>
        <end position="216"/>
    </location>
</feature>
<dbReference type="RefSeq" id="WP_169467450.1">
    <property type="nucleotide sequence ID" value="NZ_JABBGG010000008.1"/>
</dbReference>
<feature type="transmembrane region" description="Helical" evidence="1">
    <location>
        <begin position="81"/>
        <end position="102"/>
    </location>
</feature>
<proteinExistence type="predicted"/>
<dbReference type="InterPro" id="IPR003675">
    <property type="entry name" value="Rce1/LyrA-like_dom"/>
</dbReference>
<feature type="domain" description="CAAX prenyl protease 2/Lysostaphin resistance protein A-like" evidence="2">
    <location>
        <begin position="127"/>
        <end position="218"/>
    </location>
</feature>
<evidence type="ECO:0000313" key="4">
    <source>
        <dbReference type="Proteomes" id="UP000583752"/>
    </source>
</evidence>
<dbReference type="GO" id="GO:0006508">
    <property type="term" value="P:proteolysis"/>
    <property type="evidence" value="ECO:0007669"/>
    <property type="project" value="UniProtKB-KW"/>
</dbReference>
<sequence>MMIAFHLMAALMALAFPAWDYWEAKRLRTARHPLARTQCYIRCCAVLWLSTFAVMAMMPLQGWWNVPPGLRQLAGAVSSDFMLGVLPALLVALMLPLILAVFSQAMRQKIFAQLAEIDYLLPQTRTEIALFAGVSVTAGICEEVLYRGFLFAYLQSAPWNLDPVTTLLLASAMFGIAHFGQGLKGMLLTGTIGLFLGYLYIATGSLLAPIIVHILIDLRATALCYLRAVTQRQAA</sequence>
<dbReference type="Pfam" id="PF02517">
    <property type="entry name" value="Rce1-like"/>
    <property type="match status" value="1"/>
</dbReference>
<comment type="caution">
    <text evidence="3">The sequence shown here is derived from an EMBL/GenBank/DDBJ whole genome shotgun (WGS) entry which is preliminary data.</text>
</comment>
<evidence type="ECO:0000256" key="1">
    <source>
        <dbReference type="SAM" id="Phobius"/>
    </source>
</evidence>
<accession>A0A848HUS3</accession>
<keyword evidence="3" id="KW-0378">Hydrolase</keyword>
<keyword evidence="1" id="KW-0472">Membrane</keyword>
<gene>
    <name evidence="3" type="ORF">HHL21_15525</name>
</gene>
<protein>
    <submittedName>
        <fullName evidence="3">CPBP family intramembrane metalloprotease</fullName>
    </submittedName>
</protein>
<dbReference type="GO" id="GO:0004175">
    <property type="term" value="F:endopeptidase activity"/>
    <property type="evidence" value="ECO:0007669"/>
    <property type="project" value="UniProtKB-ARBA"/>
</dbReference>
<evidence type="ECO:0000313" key="3">
    <source>
        <dbReference type="EMBL" id="NML62458.1"/>
    </source>
</evidence>
<name>A0A848HUS3_9BURK</name>
<dbReference type="Proteomes" id="UP000583752">
    <property type="component" value="Unassembled WGS sequence"/>
</dbReference>
<feature type="transmembrane region" description="Helical" evidence="1">
    <location>
        <begin position="39"/>
        <end position="60"/>
    </location>
</feature>
<keyword evidence="4" id="KW-1185">Reference proteome</keyword>
<keyword evidence="3" id="KW-0482">Metalloprotease</keyword>
<organism evidence="3 4">
    <name type="scientific">Massilia polaris</name>
    <dbReference type="NCBI Taxonomy" id="2728846"/>
    <lineage>
        <taxon>Bacteria</taxon>
        <taxon>Pseudomonadati</taxon>
        <taxon>Pseudomonadota</taxon>
        <taxon>Betaproteobacteria</taxon>
        <taxon>Burkholderiales</taxon>
        <taxon>Oxalobacteraceae</taxon>
        <taxon>Telluria group</taxon>
        <taxon>Massilia</taxon>
    </lineage>
</organism>
<feature type="transmembrane region" description="Helical" evidence="1">
    <location>
        <begin position="161"/>
        <end position="180"/>
    </location>
</feature>
<keyword evidence="1" id="KW-0812">Transmembrane</keyword>